<evidence type="ECO:0000256" key="5">
    <source>
        <dbReference type="ARBA" id="ARBA00022475"/>
    </source>
</evidence>
<protein>
    <recommendedName>
        <fullName evidence="3">Type II secretion system protein N</fullName>
    </recommendedName>
    <alternativeName>
        <fullName evidence="10">General secretion pathway protein N</fullName>
    </alternativeName>
</protein>
<comment type="subcellular location">
    <subcellularLocation>
        <location evidence="1">Cell inner membrane</location>
    </subcellularLocation>
</comment>
<keyword evidence="8" id="KW-0653">Protein transport</keyword>
<sequence length="250" mass="26870">MKKIKAGLIILALYLAFLLLLSPAALWLKLVSLPASVQLGPVSGTLWQGRVQAVSVQGLTLSDLKWQLNPWSLFTGKLSLSLEAGQQRQVALPSLKGELALGLSSVSVSQLQARVPVSLLQPMLQLPLPVGLDGAMLVKIPQLDWSADGCQQLQGLVSWLDARVQPPTGWVNLGTLDAQLSCADNQLQLVTLPSPPLHLDVTALVSPVGRYRLNGFVKPDSSMPQDVHQAMQFVGKPDAQGRFPVQLGSR</sequence>
<evidence type="ECO:0000256" key="7">
    <source>
        <dbReference type="ARBA" id="ARBA00022692"/>
    </source>
</evidence>
<keyword evidence="7" id="KW-0812">Transmembrane</keyword>
<dbReference type="PROSITE" id="PS01142">
    <property type="entry name" value="T2SP_N"/>
    <property type="match status" value="1"/>
</dbReference>
<keyword evidence="5" id="KW-1003">Cell membrane</keyword>
<comment type="similarity">
    <text evidence="2">Belongs to the GSP N family.</text>
</comment>
<organism evidence="11 12">
    <name type="scientific">Rheinheimera marina</name>
    <dbReference type="NCBI Taxonomy" id="1774958"/>
    <lineage>
        <taxon>Bacteria</taxon>
        <taxon>Pseudomonadati</taxon>
        <taxon>Pseudomonadota</taxon>
        <taxon>Gammaproteobacteria</taxon>
        <taxon>Chromatiales</taxon>
        <taxon>Chromatiaceae</taxon>
        <taxon>Rheinheimera</taxon>
    </lineage>
</organism>
<keyword evidence="6" id="KW-0997">Cell inner membrane</keyword>
<evidence type="ECO:0000256" key="6">
    <source>
        <dbReference type="ARBA" id="ARBA00022519"/>
    </source>
</evidence>
<dbReference type="InterPro" id="IPR022792">
    <property type="entry name" value="T2SS_protein-GspN"/>
</dbReference>
<dbReference type="EMBL" id="JBHSGB010000001">
    <property type="protein sequence ID" value="MFC4653600.1"/>
    <property type="molecule type" value="Genomic_DNA"/>
</dbReference>
<gene>
    <name evidence="11" type="ORF">ACFO3I_01045</name>
</gene>
<keyword evidence="9" id="KW-0472">Membrane</keyword>
<proteinExistence type="inferred from homology"/>
<evidence type="ECO:0000313" key="11">
    <source>
        <dbReference type="EMBL" id="MFC4653600.1"/>
    </source>
</evidence>
<dbReference type="Proteomes" id="UP001595962">
    <property type="component" value="Unassembled WGS sequence"/>
</dbReference>
<name>A0ABV9JJ73_9GAMM</name>
<evidence type="ECO:0000256" key="10">
    <source>
        <dbReference type="ARBA" id="ARBA00030772"/>
    </source>
</evidence>
<evidence type="ECO:0000313" key="12">
    <source>
        <dbReference type="Proteomes" id="UP001595962"/>
    </source>
</evidence>
<evidence type="ECO:0000256" key="8">
    <source>
        <dbReference type="ARBA" id="ARBA00022927"/>
    </source>
</evidence>
<evidence type="ECO:0000256" key="1">
    <source>
        <dbReference type="ARBA" id="ARBA00004533"/>
    </source>
</evidence>
<keyword evidence="12" id="KW-1185">Reference proteome</keyword>
<evidence type="ECO:0000256" key="3">
    <source>
        <dbReference type="ARBA" id="ARBA00021563"/>
    </source>
</evidence>
<comment type="caution">
    <text evidence="11">The sequence shown here is derived from an EMBL/GenBank/DDBJ whole genome shotgun (WGS) entry which is preliminary data.</text>
</comment>
<keyword evidence="4" id="KW-0813">Transport</keyword>
<reference evidence="12" key="1">
    <citation type="journal article" date="2019" name="Int. J. Syst. Evol. Microbiol.">
        <title>The Global Catalogue of Microorganisms (GCM) 10K type strain sequencing project: providing services to taxonomists for standard genome sequencing and annotation.</title>
        <authorList>
            <consortium name="The Broad Institute Genomics Platform"/>
            <consortium name="The Broad Institute Genome Sequencing Center for Infectious Disease"/>
            <person name="Wu L."/>
            <person name="Ma J."/>
        </authorList>
    </citation>
    <scope>NUCLEOTIDE SEQUENCE [LARGE SCALE GENOMIC DNA]</scope>
    <source>
        <strain evidence="12">DT28</strain>
    </source>
</reference>
<evidence type="ECO:0000256" key="2">
    <source>
        <dbReference type="ARBA" id="ARBA00007208"/>
    </source>
</evidence>
<evidence type="ECO:0000256" key="4">
    <source>
        <dbReference type="ARBA" id="ARBA00022448"/>
    </source>
</evidence>
<dbReference type="Pfam" id="PF01203">
    <property type="entry name" value="T2SSN"/>
    <property type="match status" value="1"/>
</dbReference>
<evidence type="ECO:0000256" key="9">
    <source>
        <dbReference type="ARBA" id="ARBA00023136"/>
    </source>
</evidence>
<dbReference type="RefSeq" id="WP_377331010.1">
    <property type="nucleotide sequence ID" value="NZ_JBHSGB010000001.1"/>
</dbReference>
<dbReference type="InterPro" id="IPR000645">
    <property type="entry name" value="T2SS_GspN_CS"/>
</dbReference>
<accession>A0ABV9JJ73</accession>